<evidence type="ECO:0000256" key="1">
    <source>
        <dbReference type="SAM" id="Phobius"/>
    </source>
</evidence>
<dbReference type="InterPro" id="IPR055685">
    <property type="entry name" value="DUF7261"/>
</dbReference>
<feature type="transmembrane region" description="Helical" evidence="1">
    <location>
        <begin position="12"/>
        <end position="34"/>
    </location>
</feature>
<sequence>MADVDDRGQLMLVGALALAIIFVTLAVLLNAAIYTGNVATRDPGPGTGEAIEYENEATAMARTTVGDIDGGGSATYTQLRENFSDTVGDWSQAASTHAVVSLADGSLDLRDSTRGTRIAQSSDRNFTSDGNATTWTVANDSRARAFRLNVTQDSLASTDTPVVNDSFRVTFNDSSDEWAAYLHQSGSNNVSVTVEDPAGNTNSCTVAPGADDRAVVDLTAGTLGGEDCPELRFFGNLSGAYTISYVDALDADGNEQVVGTYAVVVDRPLDRLETGADGTGEPTATRTLYSAELEVTYRTSNVYYQSEFRVAPGEADA</sequence>
<evidence type="ECO:0000313" key="2">
    <source>
        <dbReference type="EMBL" id="MFD1526646.1"/>
    </source>
</evidence>
<dbReference type="AlphaFoldDB" id="A0ABD6B7T2"/>
<dbReference type="EMBL" id="JBHUDH010000114">
    <property type="protein sequence ID" value="MFD1526646.1"/>
    <property type="molecule type" value="Genomic_DNA"/>
</dbReference>
<protein>
    <recommendedName>
        <fullName evidence="4">Flagellin</fullName>
    </recommendedName>
</protein>
<evidence type="ECO:0008006" key="4">
    <source>
        <dbReference type="Google" id="ProtNLM"/>
    </source>
</evidence>
<keyword evidence="3" id="KW-1185">Reference proteome</keyword>
<proteinExistence type="predicted"/>
<organism evidence="2 3">
    <name type="scientific">Halolamina salina</name>
    <dbReference type="NCBI Taxonomy" id="1220023"/>
    <lineage>
        <taxon>Archaea</taxon>
        <taxon>Methanobacteriati</taxon>
        <taxon>Methanobacteriota</taxon>
        <taxon>Stenosarchaea group</taxon>
        <taxon>Halobacteria</taxon>
        <taxon>Halobacteriales</taxon>
        <taxon>Haloferacaceae</taxon>
    </lineage>
</organism>
<dbReference type="Pfam" id="PF23922">
    <property type="entry name" value="DUF7261"/>
    <property type="match status" value="1"/>
</dbReference>
<keyword evidence="1" id="KW-1133">Transmembrane helix</keyword>
<gene>
    <name evidence="2" type="ORF">ACFR9S_10110</name>
</gene>
<keyword evidence="1" id="KW-0812">Transmembrane</keyword>
<dbReference type="RefSeq" id="WP_379730690.1">
    <property type="nucleotide sequence ID" value="NZ_JBHSWZ010000016.1"/>
</dbReference>
<dbReference type="Proteomes" id="UP001597111">
    <property type="component" value="Unassembled WGS sequence"/>
</dbReference>
<keyword evidence="1" id="KW-0472">Membrane</keyword>
<evidence type="ECO:0000313" key="3">
    <source>
        <dbReference type="Proteomes" id="UP001597111"/>
    </source>
</evidence>
<reference evidence="2 3" key="1">
    <citation type="journal article" date="2019" name="Int. J. Syst. Evol. Microbiol.">
        <title>The Global Catalogue of Microorganisms (GCM) 10K type strain sequencing project: providing services to taxonomists for standard genome sequencing and annotation.</title>
        <authorList>
            <consortium name="The Broad Institute Genomics Platform"/>
            <consortium name="The Broad Institute Genome Sequencing Center for Infectious Disease"/>
            <person name="Wu L."/>
            <person name="Ma J."/>
        </authorList>
    </citation>
    <scope>NUCLEOTIDE SEQUENCE [LARGE SCALE GENOMIC DNA]</scope>
    <source>
        <strain evidence="2 3">CGMCC 1.12285</strain>
    </source>
</reference>
<name>A0ABD6B7T2_9EURY</name>
<accession>A0ABD6B7T2</accession>
<comment type="caution">
    <text evidence="2">The sequence shown here is derived from an EMBL/GenBank/DDBJ whole genome shotgun (WGS) entry which is preliminary data.</text>
</comment>